<accession>A0A151M320</accession>
<reference evidence="1 2" key="1">
    <citation type="journal article" date="2012" name="Genome Biol.">
        <title>Sequencing three crocodilian genomes to illuminate the evolution of archosaurs and amniotes.</title>
        <authorList>
            <person name="St John J.A."/>
            <person name="Braun E.L."/>
            <person name="Isberg S.R."/>
            <person name="Miles L.G."/>
            <person name="Chong A.Y."/>
            <person name="Gongora J."/>
            <person name="Dalzell P."/>
            <person name="Moran C."/>
            <person name="Bed'hom B."/>
            <person name="Abzhanov A."/>
            <person name="Burgess S.C."/>
            <person name="Cooksey A.M."/>
            <person name="Castoe T.A."/>
            <person name="Crawford N.G."/>
            <person name="Densmore L.D."/>
            <person name="Drew J.C."/>
            <person name="Edwards S.V."/>
            <person name="Faircloth B.C."/>
            <person name="Fujita M.K."/>
            <person name="Greenwold M.J."/>
            <person name="Hoffmann F.G."/>
            <person name="Howard J.M."/>
            <person name="Iguchi T."/>
            <person name="Janes D.E."/>
            <person name="Khan S.Y."/>
            <person name="Kohno S."/>
            <person name="de Koning A.J."/>
            <person name="Lance S.L."/>
            <person name="McCarthy F.M."/>
            <person name="McCormack J.E."/>
            <person name="Merchant M.E."/>
            <person name="Peterson D.G."/>
            <person name="Pollock D.D."/>
            <person name="Pourmand N."/>
            <person name="Raney B.J."/>
            <person name="Roessler K.A."/>
            <person name="Sanford J.R."/>
            <person name="Sawyer R.H."/>
            <person name="Schmidt C.J."/>
            <person name="Triplett E.W."/>
            <person name="Tuberville T.D."/>
            <person name="Venegas-Anaya M."/>
            <person name="Howard J.T."/>
            <person name="Jarvis E.D."/>
            <person name="Guillette L.J.Jr."/>
            <person name="Glenn T.C."/>
            <person name="Green R.E."/>
            <person name="Ray D.A."/>
        </authorList>
    </citation>
    <scope>NUCLEOTIDE SEQUENCE [LARGE SCALE GENOMIC DNA]</scope>
    <source>
        <strain evidence="1">KSC_2009_1</strain>
    </source>
</reference>
<keyword evidence="2" id="KW-1185">Reference proteome</keyword>
<proteinExistence type="predicted"/>
<organism evidence="1 2">
    <name type="scientific">Alligator mississippiensis</name>
    <name type="common">American alligator</name>
    <dbReference type="NCBI Taxonomy" id="8496"/>
    <lineage>
        <taxon>Eukaryota</taxon>
        <taxon>Metazoa</taxon>
        <taxon>Chordata</taxon>
        <taxon>Craniata</taxon>
        <taxon>Vertebrata</taxon>
        <taxon>Euteleostomi</taxon>
        <taxon>Archelosauria</taxon>
        <taxon>Archosauria</taxon>
        <taxon>Crocodylia</taxon>
        <taxon>Alligatoridae</taxon>
        <taxon>Alligatorinae</taxon>
        <taxon>Alligator</taxon>
    </lineage>
</organism>
<dbReference type="EMBL" id="AKHW03006769">
    <property type="protein sequence ID" value="KYO18927.1"/>
    <property type="molecule type" value="Genomic_DNA"/>
</dbReference>
<gene>
    <name evidence="1" type="ORF">Y1Q_0018903</name>
</gene>
<name>A0A151M320_ALLMI</name>
<protein>
    <submittedName>
        <fullName evidence="1">Uncharacterized protein</fullName>
    </submittedName>
</protein>
<evidence type="ECO:0000313" key="1">
    <source>
        <dbReference type="EMBL" id="KYO18927.1"/>
    </source>
</evidence>
<dbReference type="AlphaFoldDB" id="A0A151M320"/>
<evidence type="ECO:0000313" key="2">
    <source>
        <dbReference type="Proteomes" id="UP000050525"/>
    </source>
</evidence>
<dbReference type="Proteomes" id="UP000050525">
    <property type="component" value="Unassembled WGS sequence"/>
</dbReference>
<sequence>MIGNAGTRGAAIRDFLKFHSQASDEEKDSFYQQLEELTGRISQQEPILVLGDFIARVGSNAEMWPRILGRHGIGYMNDNGQSILELCAS</sequence>
<comment type="caution">
    <text evidence="1">The sequence shown here is derived from an EMBL/GenBank/DDBJ whole genome shotgun (WGS) entry which is preliminary data.</text>
</comment>